<dbReference type="EMBL" id="CP028918">
    <property type="protein sequence ID" value="AWB47958.1"/>
    <property type="molecule type" value="Genomic_DNA"/>
</dbReference>
<dbReference type="Proteomes" id="UP000244496">
    <property type="component" value="Chromosome"/>
</dbReference>
<proteinExistence type="predicted"/>
<dbReference type="RefSeq" id="WP_108434782.1">
    <property type="nucleotide sequence ID" value="NZ_CP028918.1"/>
</dbReference>
<evidence type="ECO:0000313" key="2">
    <source>
        <dbReference type="EMBL" id="AWB47958.1"/>
    </source>
</evidence>
<organism evidence="2 3">
    <name type="scientific">Paragemmobacter aquarius</name>
    <dbReference type="NCBI Taxonomy" id="2169400"/>
    <lineage>
        <taxon>Bacteria</taxon>
        <taxon>Pseudomonadati</taxon>
        <taxon>Pseudomonadota</taxon>
        <taxon>Alphaproteobacteria</taxon>
        <taxon>Rhodobacterales</taxon>
        <taxon>Paracoccaceae</taxon>
        <taxon>Paragemmobacter</taxon>
    </lineage>
</organism>
<keyword evidence="3" id="KW-1185">Reference proteome</keyword>
<feature type="transmembrane region" description="Helical" evidence="1">
    <location>
        <begin position="25"/>
        <end position="48"/>
    </location>
</feature>
<sequence>MSSPTTALPPPSPPPLPPRLFWRRIFAFLVDLTLASALSFALLVALPLPAWVHPGSLPFAPVKTMCTKATIAASGLAPQRIAASGFCTALSVGAPDLHSAFLIFDAVQTENTSSRKSVSYFIDPTTGRFQPTLQPQTFLCLVLLALISGHLHRKGRASPGKWLLGLRVTGLRVAGPAGLRRETLRLAPLLIAAVLALPATILAPETLFALMDRPLAATLGMIATLALTGLALVWFWYDFFPLRWKGALRHDRLCATAVIRARKA</sequence>
<keyword evidence="1" id="KW-1133">Transmembrane helix</keyword>
<name>A0A2S0UJF5_9RHOB</name>
<feature type="transmembrane region" description="Helical" evidence="1">
    <location>
        <begin position="215"/>
        <end position="237"/>
    </location>
</feature>
<gene>
    <name evidence="2" type="ORF">HYN69_05005</name>
</gene>
<dbReference type="KEGG" id="geh:HYN69_05005"/>
<dbReference type="OrthoDB" id="7914031at2"/>
<reference evidence="2 3" key="1">
    <citation type="submission" date="2018-04" db="EMBL/GenBank/DDBJ databases">
        <title>Genome sequencing of Gemmobacter.</title>
        <authorList>
            <person name="Yi H."/>
            <person name="Baek M.-G."/>
        </authorList>
    </citation>
    <scope>NUCLEOTIDE SEQUENCE [LARGE SCALE GENOMIC DNA]</scope>
    <source>
        <strain evidence="2 3">HYN0069</strain>
    </source>
</reference>
<keyword evidence="1" id="KW-0472">Membrane</keyword>
<evidence type="ECO:0000256" key="1">
    <source>
        <dbReference type="SAM" id="Phobius"/>
    </source>
</evidence>
<evidence type="ECO:0008006" key="4">
    <source>
        <dbReference type="Google" id="ProtNLM"/>
    </source>
</evidence>
<keyword evidence="1" id="KW-0812">Transmembrane</keyword>
<dbReference type="AlphaFoldDB" id="A0A2S0UJF5"/>
<accession>A0A2S0UJF5</accession>
<protein>
    <recommendedName>
        <fullName evidence="4">RDD family protein</fullName>
    </recommendedName>
</protein>
<feature type="transmembrane region" description="Helical" evidence="1">
    <location>
        <begin position="186"/>
        <end position="203"/>
    </location>
</feature>
<evidence type="ECO:0000313" key="3">
    <source>
        <dbReference type="Proteomes" id="UP000244496"/>
    </source>
</evidence>